<keyword evidence="1" id="KW-0812">Transmembrane</keyword>
<keyword evidence="3" id="KW-1185">Reference proteome</keyword>
<sequence>MNYGPFGPNTTKLEGILTADDRSAVNSILTFDSDDQMAYITRVNGLIPAGVSFIAPSLGISAQCTSITQNCCDLENCQLPSNCTGYPEITFFTDYEEFAIHGDQWSSSAVQNPFEAFWQVNLPGPLGDYQFANLTGNGYMGTPYLVVACNFTVYDIFLHYTNGSYTLVNKTTTSGATAAFVTYPLYTDSDYMNHQMSDVFPILSRLQDDLVEMNPSAAEFAATFSPDVARLLLGFSAGVLQSAPATQVMEDGIVTRYPFIPLAIYLLSVYLYALLALGIFVWTASAGRRSAGTTGVKKQVEGYTLTSDVGSAPGGESLGEPQELVIKAQWHISQPSSLVAALFGGTHDHEGQGGHDADVDAWGDHVNEKRIAVGLHEQTEEDGSNKRLVYGVWEVQGFKEAND</sequence>
<reference evidence="2 3" key="1">
    <citation type="journal article" date="2016" name="Mol. Biol. Evol.">
        <title>Comparative Genomics of Early-Diverging Mushroom-Forming Fungi Provides Insights into the Origins of Lignocellulose Decay Capabilities.</title>
        <authorList>
            <person name="Nagy L.G."/>
            <person name="Riley R."/>
            <person name="Tritt A."/>
            <person name="Adam C."/>
            <person name="Daum C."/>
            <person name="Floudas D."/>
            <person name="Sun H."/>
            <person name="Yadav J.S."/>
            <person name="Pangilinan J."/>
            <person name="Larsson K.H."/>
            <person name="Matsuura K."/>
            <person name="Barry K."/>
            <person name="Labutti K."/>
            <person name="Kuo R."/>
            <person name="Ohm R.A."/>
            <person name="Bhattacharya S.S."/>
            <person name="Shirouzu T."/>
            <person name="Yoshinaga Y."/>
            <person name="Martin F.M."/>
            <person name="Grigoriev I.V."/>
            <person name="Hibbett D.S."/>
        </authorList>
    </citation>
    <scope>NUCLEOTIDE SEQUENCE [LARGE SCALE GENOMIC DNA]</scope>
    <source>
        <strain evidence="2 3">CBS 109695</strain>
    </source>
</reference>
<dbReference type="AlphaFoldDB" id="A0A166HUN4"/>
<evidence type="ECO:0000313" key="3">
    <source>
        <dbReference type="Proteomes" id="UP000076532"/>
    </source>
</evidence>
<dbReference type="EMBL" id="KV417565">
    <property type="protein sequence ID" value="KZP19254.1"/>
    <property type="molecule type" value="Genomic_DNA"/>
</dbReference>
<keyword evidence="1" id="KW-0472">Membrane</keyword>
<gene>
    <name evidence="2" type="ORF">FIBSPDRAFT_862888</name>
</gene>
<keyword evidence="1" id="KW-1133">Transmembrane helix</keyword>
<evidence type="ECO:0000313" key="2">
    <source>
        <dbReference type="EMBL" id="KZP19254.1"/>
    </source>
</evidence>
<evidence type="ECO:0000256" key="1">
    <source>
        <dbReference type="SAM" id="Phobius"/>
    </source>
</evidence>
<name>A0A166HUN4_9AGAM</name>
<proteinExistence type="predicted"/>
<protein>
    <submittedName>
        <fullName evidence="2">Uncharacterized protein</fullName>
    </submittedName>
</protein>
<organism evidence="2 3">
    <name type="scientific">Athelia psychrophila</name>
    <dbReference type="NCBI Taxonomy" id="1759441"/>
    <lineage>
        <taxon>Eukaryota</taxon>
        <taxon>Fungi</taxon>
        <taxon>Dikarya</taxon>
        <taxon>Basidiomycota</taxon>
        <taxon>Agaricomycotina</taxon>
        <taxon>Agaricomycetes</taxon>
        <taxon>Agaricomycetidae</taxon>
        <taxon>Atheliales</taxon>
        <taxon>Atheliaceae</taxon>
        <taxon>Athelia</taxon>
    </lineage>
</organism>
<feature type="non-terminal residue" evidence="2">
    <location>
        <position position="403"/>
    </location>
</feature>
<dbReference type="OrthoDB" id="3357029at2759"/>
<feature type="transmembrane region" description="Helical" evidence="1">
    <location>
        <begin position="262"/>
        <end position="282"/>
    </location>
</feature>
<accession>A0A166HUN4</accession>
<dbReference type="Proteomes" id="UP000076532">
    <property type="component" value="Unassembled WGS sequence"/>
</dbReference>